<comment type="similarity">
    <text evidence="8">Belongs to the SecE/SEC61-gamma family.</text>
</comment>
<keyword evidence="4 8" id="KW-0653">Protein transport</keyword>
<accession>A0A9D2HH91</accession>
<evidence type="ECO:0000256" key="1">
    <source>
        <dbReference type="ARBA" id="ARBA00004370"/>
    </source>
</evidence>
<keyword evidence="5 8" id="KW-1133">Transmembrane helix</keyword>
<comment type="subcellular location">
    <subcellularLocation>
        <location evidence="8">Cell membrane</location>
        <topology evidence="8">Single-pass membrane protein</topology>
    </subcellularLocation>
    <subcellularLocation>
        <location evidence="1">Membrane</location>
    </subcellularLocation>
</comment>
<dbReference type="Proteomes" id="UP000823900">
    <property type="component" value="Unassembled WGS sequence"/>
</dbReference>
<dbReference type="InterPro" id="IPR005807">
    <property type="entry name" value="SecE_bac"/>
</dbReference>
<dbReference type="InterPro" id="IPR038379">
    <property type="entry name" value="SecE_sf"/>
</dbReference>
<evidence type="ECO:0000256" key="4">
    <source>
        <dbReference type="ARBA" id="ARBA00022927"/>
    </source>
</evidence>
<keyword evidence="8" id="KW-1003">Cell membrane</keyword>
<dbReference type="GO" id="GO:0005886">
    <property type="term" value="C:plasma membrane"/>
    <property type="evidence" value="ECO:0007669"/>
    <property type="project" value="UniProtKB-SubCell"/>
</dbReference>
<evidence type="ECO:0000313" key="9">
    <source>
        <dbReference type="EMBL" id="HJA70293.1"/>
    </source>
</evidence>
<sequence length="69" mass="7692">MGDTTNNNEVQKKSFIEGLASEYKKIVWPTQDTVKKQTIAVLLSSVALGLIIAVLDFIIKFGIDRILVR</sequence>
<dbReference type="InterPro" id="IPR001901">
    <property type="entry name" value="Translocase_SecE/Sec61-g"/>
</dbReference>
<evidence type="ECO:0000256" key="5">
    <source>
        <dbReference type="ARBA" id="ARBA00022989"/>
    </source>
</evidence>
<dbReference type="HAMAP" id="MF_00422">
    <property type="entry name" value="SecE"/>
    <property type="match status" value="1"/>
</dbReference>
<dbReference type="AlphaFoldDB" id="A0A9D2HH91"/>
<keyword evidence="2 8" id="KW-0813">Transport</keyword>
<evidence type="ECO:0000256" key="2">
    <source>
        <dbReference type="ARBA" id="ARBA00022448"/>
    </source>
</evidence>
<comment type="function">
    <text evidence="8">Essential subunit of the Sec protein translocation channel SecYEG. Clamps together the 2 halves of SecY. May contact the channel plug during translocation.</text>
</comment>
<reference evidence="9" key="1">
    <citation type="journal article" date="2021" name="PeerJ">
        <title>Extensive microbial diversity within the chicken gut microbiome revealed by metagenomics and culture.</title>
        <authorList>
            <person name="Gilroy R."/>
            <person name="Ravi A."/>
            <person name="Getino M."/>
            <person name="Pursley I."/>
            <person name="Horton D.L."/>
            <person name="Alikhan N.F."/>
            <person name="Baker D."/>
            <person name="Gharbi K."/>
            <person name="Hall N."/>
            <person name="Watson M."/>
            <person name="Adriaenssens E.M."/>
            <person name="Foster-Nyarko E."/>
            <person name="Jarju S."/>
            <person name="Secka A."/>
            <person name="Antonio M."/>
            <person name="Oren A."/>
            <person name="Chaudhuri R.R."/>
            <person name="La Ragione R."/>
            <person name="Hildebrand F."/>
            <person name="Pallen M.J."/>
        </authorList>
    </citation>
    <scope>NUCLEOTIDE SEQUENCE</scope>
    <source>
        <strain evidence="9">CHK178-16964</strain>
    </source>
</reference>
<dbReference type="Pfam" id="PF00584">
    <property type="entry name" value="SecE"/>
    <property type="match status" value="1"/>
</dbReference>
<dbReference type="GO" id="GO:0006605">
    <property type="term" value="P:protein targeting"/>
    <property type="evidence" value="ECO:0007669"/>
    <property type="project" value="UniProtKB-UniRule"/>
</dbReference>
<dbReference type="NCBIfam" id="TIGR00964">
    <property type="entry name" value="secE_bact"/>
    <property type="match status" value="1"/>
</dbReference>
<dbReference type="GO" id="GO:0009306">
    <property type="term" value="P:protein secretion"/>
    <property type="evidence" value="ECO:0007669"/>
    <property type="project" value="UniProtKB-UniRule"/>
</dbReference>
<protein>
    <recommendedName>
        <fullName evidence="8">Protein translocase subunit SecE</fullName>
    </recommendedName>
</protein>
<comment type="caution">
    <text evidence="9">The sequence shown here is derived from an EMBL/GenBank/DDBJ whole genome shotgun (WGS) entry which is preliminary data.</text>
</comment>
<evidence type="ECO:0000256" key="7">
    <source>
        <dbReference type="ARBA" id="ARBA00023136"/>
    </source>
</evidence>
<comment type="subunit">
    <text evidence="8">Component of the Sec protein translocase complex. Heterotrimer consisting of SecY, SecE and SecG subunits. The heterotrimers can form oligomers, although 1 heterotrimer is thought to be able to translocate proteins. Interacts with the ribosome. Interacts with SecDF, and other proteins may be involved. Interacts with SecA.</text>
</comment>
<evidence type="ECO:0000256" key="8">
    <source>
        <dbReference type="HAMAP-Rule" id="MF_00422"/>
    </source>
</evidence>
<organism evidence="9 10">
    <name type="scientific">Candidatus Lachnoclostridium stercoravium</name>
    <dbReference type="NCBI Taxonomy" id="2838633"/>
    <lineage>
        <taxon>Bacteria</taxon>
        <taxon>Bacillati</taxon>
        <taxon>Bacillota</taxon>
        <taxon>Clostridia</taxon>
        <taxon>Lachnospirales</taxon>
        <taxon>Lachnospiraceae</taxon>
    </lineage>
</organism>
<evidence type="ECO:0000256" key="6">
    <source>
        <dbReference type="ARBA" id="ARBA00023010"/>
    </source>
</evidence>
<gene>
    <name evidence="8 9" type="primary">secE</name>
    <name evidence="9" type="ORF">IAA07_01775</name>
</gene>
<reference evidence="9" key="2">
    <citation type="submission" date="2021-04" db="EMBL/GenBank/DDBJ databases">
        <authorList>
            <person name="Gilroy R."/>
        </authorList>
    </citation>
    <scope>NUCLEOTIDE SEQUENCE</scope>
    <source>
        <strain evidence="9">CHK178-16964</strain>
    </source>
</reference>
<dbReference type="GO" id="GO:0008320">
    <property type="term" value="F:protein transmembrane transporter activity"/>
    <property type="evidence" value="ECO:0007669"/>
    <property type="project" value="UniProtKB-UniRule"/>
</dbReference>
<evidence type="ECO:0000313" key="10">
    <source>
        <dbReference type="Proteomes" id="UP000823900"/>
    </source>
</evidence>
<keyword evidence="3 8" id="KW-0812">Transmembrane</keyword>
<evidence type="ECO:0000256" key="3">
    <source>
        <dbReference type="ARBA" id="ARBA00022692"/>
    </source>
</evidence>
<keyword evidence="6 8" id="KW-0811">Translocation</keyword>
<dbReference type="EMBL" id="DWZA01000018">
    <property type="protein sequence ID" value="HJA70293.1"/>
    <property type="molecule type" value="Genomic_DNA"/>
</dbReference>
<dbReference type="Gene3D" id="1.20.5.1030">
    <property type="entry name" value="Preprotein translocase secy subunit"/>
    <property type="match status" value="1"/>
</dbReference>
<keyword evidence="7 8" id="KW-0472">Membrane</keyword>
<dbReference type="GO" id="GO:0065002">
    <property type="term" value="P:intracellular protein transmembrane transport"/>
    <property type="evidence" value="ECO:0007669"/>
    <property type="project" value="UniProtKB-UniRule"/>
</dbReference>
<dbReference type="GO" id="GO:0043952">
    <property type="term" value="P:protein transport by the Sec complex"/>
    <property type="evidence" value="ECO:0007669"/>
    <property type="project" value="UniProtKB-UniRule"/>
</dbReference>
<proteinExistence type="inferred from homology"/>
<name>A0A9D2HH91_9FIRM</name>
<feature type="transmembrane region" description="Helical" evidence="8">
    <location>
        <begin position="39"/>
        <end position="59"/>
    </location>
</feature>